<dbReference type="Proteomes" id="UP000193922">
    <property type="component" value="Unassembled WGS sequence"/>
</dbReference>
<feature type="region of interest" description="Disordered" evidence="1">
    <location>
        <begin position="42"/>
        <end position="75"/>
    </location>
</feature>
<evidence type="ECO:0000313" key="2">
    <source>
        <dbReference type="EMBL" id="ORX69864.1"/>
    </source>
</evidence>
<gene>
    <name evidence="2" type="ORF">DL89DRAFT_316111</name>
</gene>
<evidence type="ECO:0000313" key="3">
    <source>
        <dbReference type="Proteomes" id="UP000193922"/>
    </source>
</evidence>
<name>A0A1Y1W9N3_9FUNG</name>
<sequence>MNAVSTSRFSLKRLASHARSSICRYMNRLARRHFFEPHAQLSVKSSKHPMPIEPTIPSSESPPSLPEVEGDSGSDSSDFLETLTRLFDFTLVKMKNEKRYVNMDNLGPSANSFDDNDLVEDTLVPLMHTAKPCITAIIDIPESMLALQPDDEKDRCNDDAYELDKDDLVNKQHILGWYKGVKDRCLLRRAIESMDDLYQAMMKDYSDCFEKVSKATGVDLGEFYFTEDAKAICARFYELTDDFKARRRVHCF</sequence>
<dbReference type="GeneID" id="63807694"/>
<feature type="compositionally biased region" description="Low complexity" evidence="1">
    <location>
        <begin position="53"/>
        <end position="62"/>
    </location>
</feature>
<keyword evidence="3" id="KW-1185">Reference proteome</keyword>
<dbReference type="AlphaFoldDB" id="A0A1Y1W9N3"/>
<reference evidence="2 3" key="1">
    <citation type="submission" date="2016-07" db="EMBL/GenBank/DDBJ databases">
        <title>Pervasive Adenine N6-methylation of Active Genes in Fungi.</title>
        <authorList>
            <consortium name="DOE Joint Genome Institute"/>
            <person name="Mondo S.J."/>
            <person name="Dannebaum R.O."/>
            <person name="Kuo R.C."/>
            <person name="Labutti K."/>
            <person name="Haridas S."/>
            <person name="Kuo A."/>
            <person name="Salamov A."/>
            <person name="Ahrendt S.R."/>
            <person name="Lipzen A."/>
            <person name="Sullivan W."/>
            <person name="Andreopoulos W.B."/>
            <person name="Clum A."/>
            <person name="Lindquist E."/>
            <person name="Daum C."/>
            <person name="Ramamoorthy G.K."/>
            <person name="Gryganskyi A."/>
            <person name="Culley D."/>
            <person name="Magnuson J.K."/>
            <person name="James T.Y."/>
            <person name="O'Malley M.A."/>
            <person name="Stajich J.E."/>
            <person name="Spatafora J.W."/>
            <person name="Visel A."/>
            <person name="Grigoriev I.V."/>
        </authorList>
    </citation>
    <scope>NUCLEOTIDE SEQUENCE [LARGE SCALE GENOMIC DNA]</scope>
    <source>
        <strain evidence="2 3">ATCC 12442</strain>
    </source>
</reference>
<dbReference type="RefSeq" id="XP_040743502.1">
    <property type="nucleotide sequence ID" value="XM_040891046.1"/>
</dbReference>
<organism evidence="2 3">
    <name type="scientific">Linderina pennispora</name>
    <dbReference type="NCBI Taxonomy" id="61395"/>
    <lineage>
        <taxon>Eukaryota</taxon>
        <taxon>Fungi</taxon>
        <taxon>Fungi incertae sedis</taxon>
        <taxon>Zoopagomycota</taxon>
        <taxon>Kickxellomycotina</taxon>
        <taxon>Kickxellomycetes</taxon>
        <taxon>Kickxellales</taxon>
        <taxon>Kickxellaceae</taxon>
        <taxon>Linderina</taxon>
    </lineage>
</organism>
<evidence type="ECO:0000256" key="1">
    <source>
        <dbReference type="SAM" id="MobiDB-lite"/>
    </source>
</evidence>
<dbReference type="EMBL" id="MCFD01000006">
    <property type="protein sequence ID" value="ORX69864.1"/>
    <property type="molecule type" value="Genomic_DNA"/>
</dbReference>
<proteinExistence type="predicted"/>
<protein>
    <submittedName>
        <fullName evidence="2">Uncharacterized protein</fullName>
    </submittedName>
</protein>
<accession>A0A1Y1W9N3</accession>
<comment type="caution">
    <text evidence="2">The sequence shown here is derived from an EMBL/GenBank/DDBJ whole genome shotgun (WGS) entry which is preliminary data.</text>
</comment>